<evidence type="ECO:0000313" key="2">
    <source>
        <dbReference type="Proteomes" id="UP000063991"/>
    </source>
</evidence>
<sequence>MKDTVVADALVQRSFEQSKDKRVKESIQNIQKACKLFIKEGKKITHTGIGRYCEDFLGRPSGRTIHNDSKGIYKAIIYEYSKLNAEQSPITKQSAQDGLPLSASIRINNLETQVTTYKNIIETHFQQKSETSITSLSDTLKAGANNRDGASLVESNKLTRLQEQVVKKLLDGLIDVGEISKVESLAGAYYIYQDTRGIFLNESEVNALEKLIGDKR</sequence>
<gene>
    <name evidence="1" type="ORF">AVL55_09935</name>
</gene>
<dbReference type="AlphaFoldDB" id="A0A126PZI1"/>
<dbReference type="Proteomes" id="UP000063991">
    <property type="component" value="Chromosome"/>
</dbReference>
<name>A0A126PZI1_ALTMA</name>
<dbReference type="RefSeq" id="WP_061095019.1">
    <property type="nucleotide sequence ID" value="NZ_CP014323.1"/>
</dbReference>
<proteinExistence type="predicted"/>
<reference evidence="1 2" key="1">
    <citation type="submission" date="2015-12" db="EMBL/GenBank/DDBJ databases">
        <authorList>
            <person name="Shamseldin A."/>
            <person name="Moawad H."/>
            <person name="Abd El-Rahim W.M."/>
            <person name="Sadowsky M.J."/>
        </authorList>
    </citation>
    <scope>NUCLEOTIDE SEQUENCE [LARGE SCALE GENOMIC DNA]</scope>
    <source>
        <strain evidence="1 2">D7</strain>
    </source>
</reference>
<accession>A0A126PZI1</accession>
<protein>
    <submittedName>
        <fullName evidence="1">Uncharacterized protein</fullName>
    </submittedName>
</protein>
<organism evidence="1 2">
    <name type="scientific">Alteromonas macleodii</name>
    <name type="common">Pseudoalteromonas macleodii</name>
    <dbReference type="NCBI Taxonomy" id="28108"/>
    <lineage>
        <taxon>Bacteria</taxon>
        <taxon>Pseudomonadati</taxon>
        <taxon>Pseudomonadota</taxon>
        <taxon>Gammaproteobacteria</taxon>
        <taxon>Alteromonadales</taxon>
        <taxon>Alteromonadaceae</taxon>
        <taxon>Alteromonas/Salinimonas group</taxon>
        <taxon>Alteromonas</taxon>
    </lineage>
</organism>
<dbReference type="EMBL" id="CP014323">
    <property type="protein sequence ID" value="AMJ98456.1"/>
    <property type="molecule type" value="Genomic_DNA"/>
</dbReference>
<evidence type="ECO:0000313" key="1">
    <source>
        <dbReference type="EMBL" id="AMJ98456.1"/>
    </source>
</evidence>